<name>A0A7X1E5L9_9BACT</name>
<comment type="caution">
    <text evidence="1">The sequence shown here is derived from an EMBL/GenBank/DDBJ whole genome shotgun (WGS) entry which is preliminary data.</text>
</comment>
<dbReference type="RefSeq" id="WP_185692440.1">
    <property type="nucleotide sequence ID" value="NZ_JACHVA010000075.1"/>
</dbReference>
<gene>
    <name evidence="1" type="ORF">H5P30_08070</name>
</gene>
<evidence type="ECO:0000313" key="1">
    <source>
        <dbReference type="EMBL" id="MBC2601732.1"/>
    </source>
</evidence>
<dbReference type="AlphaFoldDB" id="A0A7X1E5L9"/>
<dbReference type="Proteomes" id="UP000525652">
    <property type="component" value="Unassembled WGS sequence"/>
</dbReference>
<accession>A0A7X1E5L9</accession>
<dbReference type="EMBL" id="JACHVA010000075">
    <property type="protein sequence ID" value="MBC2601732.1"/>
    <property type="molecule type" value="Genomic_DNA"/>
</dbReference>
<keyword evidence="2" id="KW-1185">Reference proteome</keyword>
<reference evidence="1 2" key="1">
    <citation type="submission" date="2020-07" db="EMBL/GenBank/DDBJ databases">
        <authorList>
            <person name="Feng X."/>
        </authorList>
    </citation>
    <scope>NUCLEOTIDE SEQUENCE [LARGE SCALE GENOMIC DNA]</scope>
    <source>
        <strain evidence="1 2">JCM14086</strain>
    </source>
</reference>
<evidence type="ECO:0000313" key="2">
    <source>
        <dbReference type="Proteomes" id="UP000525652"/>
    </source>
</evidence>
<proteinExistence type="predicted"/>
<protein>
    <submittedName>
        <fullName evidence="1">Uncharacterized protein</fullName>
    </submittedName>
</protein>
<sequence length="60" mass="6740">MATTAAYTGEFAEEVAVDEDAPVMLDADEVKRELRWANDIWPNDGFQLKIYSPFGMTESP</sequence>
<organism evidence="1 2">
    <name type="scientific">Puniceicoccus vermicola</name>
    <dbReference type="NCBI Taxonomy" id="388746"/>
    <lineage>
        <taxon>Bacteria</taxon>
        <taxon>Pseudomonadati</taxon>
        <taxon>Verrucomicrobiota</taxon>
        <taxon>Opitutia</taxon>
        <taxon>Puniceicoccales</taxon>
        <taxon>Puniceicoccaceae</taxon>
        <taxon>Puniceicoccus</taxon>
    </lineage>
</organism>